<accession>A0A4C1UAR5</accession>
<dbReference type="AlphaFoldDB" id="A0A4C1UAR5"/>
<sequence>MARGDASPLPAETSSAIVGRVVNFYEWTSRVMNERAGPYLFAGNQFDSTAPLHKTASAYRRGTVKSSRITRCYRTGSDEFCRRTPRENTLQCSDVTMFVEGTEQVFCKCCPHNLVR</sequence>
<organism evidence="1 2">
    <name type="scientific">Eumeta variegata</name>
    <name type="common">Bagworm moth</name>
    <name type="synonym">Eumeta japonica</name>
    <dbReference type="NCBI Taxonomy" id="151549"/>
    <lineage>
        <taxon>Eukaryota</taxon>
        <taxon>Metazoa</taxon>
        <taxon>Ecdysozoa</taxon>
        <taxon>Arthropoda</taxon>
        <taxon>Hexapoda</taxon>
        <taxon>Insecta</taxon>
        <taxon>Pterygota</taxon>
        <taxon>Neoptera</taxon>
        <taxon>Endopterygota</taxon>
        <taxon>Lepidoptera</taxon>
        <taxon>Glossata</taxon>
        <taxon>Ditrysia</taxon>
        <taxon>Tineoidea</taxon>
        <taxon>Psychidae</taxon>
        <taxon>Oiketicinae</taxon>
        <taxon>Eumeta</taxon>
    </lineage>
</organism>
<keyword evidence="2" id="KW-1185">Reference proteome</keyword>
<name>A0A4C1UAR5_EUMVA</name>
<comment type="caution">
    <text evidence="1">The sequence shown here is derived from an EMBL/GenBank/DDBJ whole genome shotgun (WGS) entry which is preliminary data.</text>
</comment>
<protein>
    <submittedName>
        <fullName evidence="1">Uncharacterized protein</fullName>
    </submittedName>
</protein>
<dbReference type="EMBL" id="BGZK01000151">
    <property type="protein sequence ID" value="GBP23481.1"/>
    <property type="molecule type" value="Genomic_DNA"/>
</dbReference>
<evidence type="ECO:0000313" key="2">
    <source>
        <dbReference type="Proteomes" id="UP000299102"/>
    </source>
</evidence>
<reference evidence="1 2" key="1">
    <citation type="journal article" date="2019" name="Commun. Biol.">
        <title>The bagworm genome reveals a unique fibroin gene that provides high tensile strength.</title>
        <authorList>
            <person name="Kono N."/>
            <person name="Nakamura H."/>
            <person name="Ohtoshi R."/>
            <person name="Tomita M."/>
            <person name="Numata K."/>
            <person name="Arakawa K."/>
        </authorList>
    </citation>
    <scope>NUCLEOTIDE SEQUENCE [LARGE SCALE GENOMIC DNA]</scope>
</reference>
<proteinExistence type="predicted"/>
<dbReference type="Proteomes" id="UP000299102">
    <property type="component" value="Unassembled WGS sequence"/>
</dbReference>
<gene>
    <name evidence="1" type="ORF">EVAR_12761_1</name>
</gene>
<evidence type="ECO:0000313" key="1">
    <source>
        <dbReference type="EMBL" id="GBP23481.1"/>
    </source>
</evidence>